<accession>A0A2U2MR78</accession>
<dbReference type="EMBL" id="QFFN01000024">
    <property type="protein sequence ID" value="PWG59352.1"/>
    <property type="molecule type" value="Genomic_DNA"/>
</dbReference>
<keyword evidence="3" id="KW-0472">Membrane</keyword>
<comment type="caution">
    <text evidence="5">The sequence shown here is derived from an EMBL/GenBank/DDBJ whole genome shotgun (WGS) entry which is preliminary data.</text>
</comment>
<dbReference type="GO" id="GO:0046872">
    <property type="term" value="F:metal ion binding"/>
    <property type="evidence" value="ECO:0007669"/>
    <property type="project" value="UniProtKB-KW"/>
</dbReference>
<dbReference type="PROSITE" id="PS51677">
    <property type="entry name" value="NODB"/>
    <property type="match status" value="1"/>
</dbReference>
<evidence type="ECO:0000259" key="4">
    <source>
        <dbReference type="PROSITE" id="PS51677"/>
    </source>
</evidence>
<dbReference type="GO" id="GO:0005975">
    <property type="term" value="P:carbohydrate metabolic process"/>
    <property type="evidence" value="ECO:0007669"/>
    <property type="project" value="InterPro"/>
</dbReference>
<dbReference type="PANTHER" id="PTHR10587">
    <property type="entry name" value="GLYCOSYL TRANSFERASE-RELATED"/>
    <property type="match status" value="1"/>
</dbReference>
<feature type="domain" description="NodB homology" evidence="4">
    <location>
        <begin position="247"/>
        <end position="424"/>
    </location>
</feature>
<keyword evidence="6" id="KW-1185">Reference proteome</keyword>
<reference evidence="5 6" key="1">
    <citation type="journal article" date="2018" name="Int. J. Syst. Evol. Microbiol.">
        <title>Bifidobacterium catulorum sp. nov., a novel taxon from the faeces of the baby common marmoset (Callithrix jacchus).</title>
        <authorList>
            <person name="Modesto M."/>
            <person name="Michelini S."/>
            <person name="Oki K."/>
            <person name="Biavati B."/>
            <person name="Watanabe K."/>
            <person name="Mattarelli P."/>
        </authorList>
    </citation>
    <scope>NUCLEOTIDE SEQUENCE [LARGE SCALE GENOMIC DNA]</scope>
    <source>
        <strain evidence="5 6">MRM 8.19</strain>
    </source>
</reference>
<dbReference type="OrthoDB" id="9763050at2"/>
<dbReference type="Proteomes" id="UP000245753">
    <property type="component" value="Unassembled WGS sequence"/>
</dbReference>
<dbReference type="Gene3D" id="3.20.20.370">
    <property type="entry name" value="Glycoside hydrolase/deacetylase"/>
    <property type="match status" value="1"/>
</dbReference>
<evidence type="ECO:0000313" key="6">
    <source>
        <dbReference type="Proteomes" id="UP000245753"/>
    </source>
</evidence>
<dbReference type="AlphaFoldDB" id="A0A2U2MR78"/>
<feature type="transmembrane region" description="Helical" evidence="3">
    <location>
        <begin position="18"/>
        <end position="38"/>
    </location>
</feature>
<keyword evidence="3" id="KW-1133">Transmembrane helix</keyword>
<dbReference type="GO" id="GO:0016020">
    <property type="term" value="C:membrane"/>
    <property type="evidence" value="ECO:0007669"/>
    <property type="project" value="TreeGrafter"/>
</dbReference>
<dbReference type="InterPro" id="IPR011330">
    <property type="entry name" value="Glyco_hydro/deAcase_b/a-brl"/>
</dbReference>
<dbReference type="Pfam" id="PF01522">
    <property type="entry name" value="Polysacc_deac_1"/>
    <property type="match status" value="1"/>
</dbReference>
<proteinExistence type="predicted"/>
<evidence type="ECO:0000313" key="5">
    <source>
        <dbReference type="EMBL" id="PWG59352.1"/>
    </source>
</evidence>
<sequence>MAKHSAASVRGARRRRPLIIVIVIAMVAAIAVSGGVAYSRHNRHVQAMSRCTAARTTLLDAATALGKAVSATESEAGTQPSAVEDPATVATLRTAVAEAKTLVSDANDGERYRCDDAMSADDLTTRTQSLTDAGKDASQRAKAIAADATTVRRGVANKTNAAIRFTLTAAVSQSKGLLDQTDGKVTDESTRTRLQQLITAADDQLNGNDIITDKTVYQRSIDQLNQAMDKVTASNIAKLGVDCTKAKCVALTFDDGPDAANTPPVIQALKKTGTTATFFSVGEHITDKTSPMLKELAGAGYPIENHTWNHPHLQTLGKADVVSQLTRTSTAVEKTVGTYPSMIRPPYSEWSNDVRDQAVAMNSSIINFNVMGYDWEKDADGVYDEVLQWTRPGDIILLHDLQGSTAKATERIITDLKARGYTFVSVPQLLGERPKPGYVYYSRDQMVRPGEPWKPSTNYAVQW</sequence>
<dbReference type="RefSeq" id="WP_109137751.1">
    <property type="nucleotide sequence ID" value="NZ_QFFN01000024.1"/>
</dbReference>
<dbReference type="GO" id="GO:0016810">
    <property type="term" value="F:hydrolase activity, acting on carbon-nitrogen (but not peptide) bonds"/>
    <property type="evidence" value="ECO:0007669"/>
    <property type="project" value="InterPro"/>
</dbReference>
<protein>
    <recommendedName>
        <fullName evidence="4">NodB homology domain-containing protein</fullName>
    </recommendedName>
</protein>
<evidence type="ECO:0000256" key="1">
    <source>
        <dbReference type="ARBA" id="ARBA00022723"/>
    </source>
</evidence>
<keyword evidence="2" id="KW-0378">Hydrolase</keyword>
<dbReference type="InterPro" id="IPR050248">
    <property type="entry name" value="Polysacc_deacetylase_ArnD"/>
</dbReference>
<name>A0A2U2MR78_9BIFI</name>
<keyword evidence="3" id="KW-0812">Transmembrane</keyword>
<evidence type="ECO:0000256" key="2">
    <source>
        <dbReference type="ARBA" id="ARBA00022801"/>
    </source>
</evidence>
<organism evidence="5 6">
    <name type="scientific">Bifidobacterium catulorum</name>
    <dbReference type="NCBI Taxonomy" id="1630173"/>
    <lineage>
        <taxon>Bacteria</taxon>
        <taxon>Bacillati</taxon>
        <taxon>Actinomycetota</taxon>
        <taxon>Actinomycetes</taxon>
        <taxon>Bifidobacteriales</taxon>
        <taxon>Bifidobacteriaceae</taxon>
        <taxon>Bifidobacterium</taxon>
    </lineage>
</organism>
<dbReference type="PANTHER" id="PTHR10587:SF133">
    <property type="entry name" value="CHITIN DEACETYLASE 1-RELATED"/>
    <property type="match status" value="1"/>
</dbReference>
<gene>
    <name evidence="5" type="ORF">DF200_07985</name>
</gene>
<keyword evidence="1" id="KW-0479">Metal-binding</keyword>
<evidence type="ECO:0000256" key="3">
    <source>
        <dbReference type="SAM" id="Phobius"/>
    </source>
</evidence>
<dbReference type="InterPro" id="IPR002509">
    <property type="entry name" value="NODB_dom"/>
</dbReference>
<dbReference type="SUPFAM" id="SSF88713">
    <property type="entry name" value="Glycoside hydrolase/deacetylase"/>
    <property type="match status" value="1"/>
</dbReference>